<dbReference type="OrthoDB" id="6359816at2759"/>
<proteinExistence type="predicted"/>
<dbReference type="Gene3D" id="3.30.710.10">
    <property type="entry name" value="Potassium Channel Kv1.1, Chain A"/>
    <property type="match status" value="1"/>
</dbReference>
<dbReference type="SUPFAM" id="SSF54695">
    <property type="entry name" value="POZ domain"/>
    <property type="match status" value="1"/>
</dbReference>
<dbReference type="Pfam" id="PF00651">
    <property type="entry name" value="BTB"/>
    <property type="match status" value="1"/>
</dbReference>
<keyword evidence="4" id="KW-1185">Reference proteome</keyword>
<dbReference type="CDD" id="cd18186">
    <property type="entry name" value="BTB_POZ_ZBTB_KLHL-like"/>
    <property type="match status" value="1"/>
</dbReference>
<accession>F9X6S1</accession>
<protein>
    <recommendedName>
        <fullName evidence="2">BTB domain-containing protein</fullName>
    </recommendedName>
</protein>
<feature type="region of interest" description="Disordered" evidence="1">
    <location>
        <begin position="194"/>
        <end position="266"/>
    </location>
</feature>
<sequence length="266" mass="29337">METETKAAQMSKEIGPLLRLATEELLDSSLFSDLTIICGDTYHQVHKVVLFAHGGKFREVAESAHAAITLNDKNPLVLDAVVQYLYRLEFTTPQGYELDEFMFAANVYFMAMEYGVRGLPQLALEKFAEACDPEEDLGLFVRAIRFAERMIANHDDEFWRALSRVAEAQFDFLEEQRESGGLSDHDQKSLDNLLGNIRAGDHPGSHEGSSDGGHDGDDGIGGGGAAEDDMSPAVDDQTPIFEPPIPEQRSFRIRAIICGASPRSRG</sequence>
<evidence type="ECO:0000256" key="1">
    <source>
        <dbReference type="SAM" id="MobiDB-lite"/>
    </source>
</evidence>
<dbReference type="PANTHER" id="PTHR47843">
    <property type="entry name" value="BTB DOMAIN-CONTAINING PROTEIN-RELATED"/>
    <property type="match status" value="1"/>
</dbReference>
<organism evidence="3 4">
    <name type="scientific">Zymoseptoria tritici (strain CBS 115943 / IPO323)</name>
    <name type="common">Speckled leaf blotch fungus</name>
    <name type="synonym">Septoria tritici</name>
    <dbReference type="NCBI Taxonomy" id="336722"/>
    <lineage>
        <taxon>Eukaryota</taxon>
        <taxon>Fungi</taxon>
        <taxon>Dikarya</taxon>
        <taxon>Ascomycota</taxon>
        <taxon>Pezizomycotina</taxon>
        <taxon>Dothideomycetes</taxon>
        <taxon>Dothideomycetidae</taxon>
        <taxon>Mycosphaerellales</taxon>
        <taxon>Mycosphaerellaceae</taxon>
        <taxon>Zymoseptoria</taxon>
    </lineage>
</organism>
<gene>
    <name evidence="3" type="ORF">MYCGRDRAFT_91587</name>
</gene>
<evidence type="ECO:0000259" key="2">
    <source>
        <dbReference type="PROSITE" id="PS50097"/>
    </source>
</evidence>
<dbReference type="InParanoid" id="F9X6S1"/>
<evidence type="ECO:0000313" key="3">
    <source>
        <dbReference type="EMBL" id="EGP89467.1"/>
    </source>
</evidence>
<dbReference type="GeneID" id="13404105"/>
<name>F9X6S1_ZYMTI</name>
<dbReference type="EMBL" id="CM001198">
    <property type="protein sequence ID" value="EGP89467.1"/>
    <property type="molecule type" value="Genomic_DNA"/>
</dbReference>
<dbReference type="InterPro" id="IPR011333">
    <property type="entry name" value="SKP1/BTB/POZ_sf"/>
</dbReference>
<feature type="domain" description="BTB" evidence="2">
    <location>
        <begin position="32"/>
        <end position="94"/>
    </location>
</feature>
<dbReference type="RefSeq" id="XP_003854491.1">
    <property type="nucleotide sequence ID" value="XM_003854443.1"/>
</dbReference>
<dbReference type="SMART" id="SM00225">
    <property type="entry name" value="BTB"/>
    <property type="match status" value="1"/>
</dbReference>
<dbReference type="Proteomes" id="UP000008062">
    <property type="component" value="Chromosome 3"/>
</dbReference>
<dbReference type="InterPro" id="IPR000210">
    <property type="entry name" value="BTB/POZ_dom"/>
</dbReference>
<dbReference type="PROSITE" id="PS50097">
    <property type="entry name" value="BTB"/>
    <property type="match status" value="1"/>
</dbReference>
<reference evidence="3 4" key="1">
    <citation type="journal article" date="2011" name="PLoS Genet.">
        <title>Finished genome of the fungal wheat pathogen Mycosphaerella graminicola reveals dispensome structure, chromosome plasticity, and stealth pathogenesis.</title>
        <authorList>
            <person name="Goodwin S.B."/>
            <person name="Ben M'barek S."/>
            <person name="Dhillon B."/>
            <person name="Wittenberg A.H.J."/>
            <person name="Crane C.F."/>
            <person name="Hane J.K."/>
            <person name="Foster A.J."/>
            <person name="Van der Lee T.A.J."/>
            <person name="Grimwood J."/>
            <person name="Aerts A."/>
            <person name="Antoniw J."/>
            <person name="Bailey A."/>
            <person name="Bluhm B."/>
            <person name="Bowler J."/>
            <person name="Bristow J."/>
            <person name="van der Burgt A."/>
            <person name="Canto-Canche B."/>
            <person name="Churchill A.C.L."/>
            <person name="Conde-Ferraez L."/>
            <person name="Cools H.J."/>
            <person name="Coutinho P.M."/>
            <person name="Csukai M."/>
            <person name="Dehal P."/>
            <person name="De Wit P."/>
            <person name="Donzelli B."/>
            <person name="van de Geest H.C."/>
            <person name="van Ham R.C.H.J."/>
            <person name="Hammond-Kosack K.E."/>
            <person name="Henrissat B."/>
            <person name="Kilian A."/>
            <person name="Kobayashi A.K."/>
            <person name="Koopmann E."/>
            <person name="Kourmpetis Y."/>
            <person name="Kuzniar A."/>
            <person name="Lindquist E."/>
            <person name="Lombard V."/>
            <person name="Maliepaard C."/>
            <person name="Martins N."/>
            <person name="Mehrabi R."/>
            <person name="Nap J.P.H."/>
            <person name="Ponomarenko A."/>
            <person name="Rudd J.J."/>
            <person name="Salamov A."/>
            <person name="Schmutz J."/>
            <person name="Schouten H.J."/>
            <person name="Shapiro H."/>
            <person name="Stergiopoulos I."/>
            <person name="Torriani S.F.F."/>
            <person name="Tu H."/>
            <person name="de Vries R.P."/>
            <person name="Waalwijk C."/>
            <person name="Ware S.B."/>
            <person name="Wiebenga A."/>
            <person name="Zwiers L.-H."/>
            <person name="Oliver R.P."/>
            <person name="Grigoriev I.V."/>
            <person name="Kema G.H.J."/>
        </authorList>
    </citation>
    <scope>NUCLEOTIDE SEQUENCE [LARGE SCALE GENOMIC DNA]</scope>
    <source>
        <strain evidence="4">CBS 115943 / IPO323</strain>
    </source>
</reference>
<dbReference type="HOGENOM" id="CLU_1046654_0_0_1"/>
<evidence type="ECO:0000313" key="4">
    <source>
        <dbReference type="Proteomes" id="UP000008062"/>
    </source>
</evidence>
<dbReference type="PANTHER" id="PTHR47843:SF5">
    <property type="entry name" value="BTB_POZ DOMAIN PROTEIN"/>
    <property type="match status" value="1"/>
</dbReference>
<dbReference type="AlphaFoldDB" id="F9X6S1"/>
<feature type="compositionally biased region" description="Basic and acidic residues" evidence="1">
    <location>
        <begin position="199"/>
        <end position="217"/>
    </location>
</feature>
<dbReference type="KEGG" id="ztr:MYCGRDRAFT_91587"/>